<dbReference type="Proteomes" id="UP000020406">
    <property type="component" value="Unassembled WGS sequence"/>
</dbReference>
<dbReference type="AlphaFoldDB" id="Z9JG10"/>
<name>Z9JG10_9GAMM</name>
<evidence type="ECO:0000313" key="1">
    <source>
        <dbReference type="EMBL" id="EWS77104.1"/>
    </source>
</evidence>
<proteinExistence type="predicted"/>
<reference evidence="1 2" key="1">
    <citation type="journal article" date="2014" name="Genome Announc.">
        <title>Draft Genome Sequence of Xylella fastidiosa Pear Leaf Scorch Strain in Taiwan.</title>
        <authorList>
            <person name="Su C.C."/>
            <person name="Deng W.L."/>
            <person name="Jan F.J."/>
            <person name="Chang C.J."/>
            <person name="Huang H."/>
            <person name="Chen J."/>
        </authorList>
    </citation>
    <scope>NUCLEOTIDE SEQUENCE [LARGE SCALE GENOMIC DNA]</scope>
    <source>
        <strain evidence="1 2">PLS229</strain>
    </source>
</reference>
<comment type="caution">
    <text evidence="1">The sequence shown here is derived from an EMBL/GenBank/DDBJ whole genome shotgun (WGS) entry which is preliminary data.</text>
</comment>
<evidence type="ECO:0000313" key="2">
    <source>
        <dbReference type="Proteomes" id="UP000020406"/>
    </source>
</evidence>
<dbReference type="PATRIC" id="fig|1444770.3.peg.2963"/>
<sequence>MACGAIICHFLRLAGSNHRFGEYVANLSAGPEHHGVVTARDCYRHIEFDNGVIFRKYSGDVANRTETPVNRALDGRNRCSSDHDLLVSQPVMRHAPRLQLDTKDERRVEVVDDGVIRCDVTGVL</sequence>
<gene>
    <name evidence="1" type="ORF">AF72_12560</name>
</gene>
<accession>Z9JG10</accession>
<dbReference type="EMBL" id="JDSQ01000032">
    <property type="protein sequence ID" value="EWS77104.1"/>
    <property type="molecule type" value="Genomic_DNA"/>
</dbReference>
<protein>
    <submittedName>
        <fullName evidence="1">Uncharacterized protein</fullName>
    </submittedName>
</protein>
<organism evidence="1 2">
    <name type="scientific">Xylella taiwanensis</name>
    <dbReference type="NCBI Taxonomy" id="1444770"/>
    <lineage>
        <taxon>Bacteria</taxon>
        <taxon>Pseudomonadati</taxon>
        <taxon>Pseudomonadota</taxon>
        <taxon>Gammaproteobacteria</taxon>
        <taxon>Lysobacterales</taxon>
        <taxon>Lysobacteraceae</taxon>
        <taxon>Xylella</taxon>
    </lineage>
</organism>
<dbReference type="STRING" id="1444770.AF72_12560"/>